<dbReference type="Proteomes" id="UP000256952">
    <property type="component" value="Chromosome CBM2613_b"/>
</dbReference>
<name>A0A375EA06_9BURK</name>
<organism evidence="1">
    <name type="scientific">Cupriavidus taiwanensis</name>
    <dbReference type="NCBI Taxonomy" id="164546"/>
    <lineage>
        <taxon>Bacteria</taxon>
        <taxon>Pseudomonadati</taxon>
        <taxon>Pseudomonadota</taxon>
        <taxon>Betaproteobacteria</taxon>
        <taxon>Burkholderiales</taxon>
        <taxon>Burkholderiaceae</taxon>
        <taxon>Cupriavidus</taxon>
    </lineage>
</organism>
<dbReference type="AlphaFoldDB" id="A0A375EA06"/>
<comment type="caution">
    <text evidence="1">The sequence shown here is derived from an EMBL/GenBank/DDBJ whole genome shotgun (WGS) entry which is preliminary data.</text>
</comment>
<protein>
    <submittedName>
        <fullName evidence="1">Uncharacterized protein</fullName>
    </submittedName>
</protein>
<reference evidence="1" key="1">
    <citation type="submission" date="2018-01" db="EMBL/GenBank/DDBJ databases">
        <authorList>
            <person name="Clerissi C."/>
        </authorList>
    </citation>
    <scope>NUCLEOTIDE SEQUENCE</scope>
    <source>
        <strain evidence="1">Cupriavidus taiwanensis STM 8556</strain>
    </source>
</reference>
<evidence type="ECO:0000313" key="1">
    <source>
        <dbReference type="EMBL" id="SOZ73039.1"/>
    </source>
</evidence>
<proteinExistence type="predicted"/>
<gene>
    <name evidence="1" type="ORF">CBM2613_B50181</name>
</gene>
<sequence>MQPLSFSHQPIKLRFHHAKQAQRTEAALRAFAFMIQEYENSFNSRANLLKTFVGDFIDHCH</sequence>
<dbReference type="EMBL" id="OFTH01000047">
    <property type="protein sequence ID" value="SOZ73039.1"/>
    <property type="molecule type" value="Genomic_DNA"/>
</dbReference>
<accession>A0A375EA06</accession>